<proteinExistence type="predicted"/>
<comment type="caution">
    <text evidence="3">The sequence shown here is derived from an EMBL/GenBank/DDBJ whole genome shotgun (WGS) entry which is preliminary data.</text>
</comment>
<evidence type="ECO:0000313" key="3">
    <source>
        <dbReference type="EMBL" id="GFS13887.1"/>
    </source>
</evidence>
<keyword evidence="1" id="KW-0175">Coiled coil</keyword>
<gene>
    <name evidence="3" type="ORF">ElyMa_006732400</name>
</gene>
<evidence type="ECO:0000313" key="4">
    <source>
        <dbReference type="Proteomes" id="UP000762676"/>
    </source>
</evidence>
<organism evidence="3 4">
    <name type="scientific">Elysia marginata</name>
    <dbReference type="NCBI Taxonomy" id="1093978"/>
    <lineage>
        <taxon>Eukaryota</taxon>
        <taxon>Metazoa</taxon>
        <taxon>Spiralia</taxon>
        <taxon>Lophotrochozoa</taxon>
        <taxon>Mollusca</taxon>
        <taxon>Gastropoda</taxon>
        <taxon>Heterobranchia</taxon>
        <taxon>Euthyneura</taxon>
        <taxon>Panpulmonata</taxon>
        <taxon>Sacoglossa</taxon>
        <taxon>Placobranchoidea</taxon>
        <taxon>Plakobranchidae</taxon>
        <taxon>Elysia</taxon>
    </lineage>
</organism>
<dbReference type="AlphaFoldDB" id="A0AAV4IYR1"/>
<sequence length="423" mass="47364">MFTKVENPIGEVTEFRRQVNATISKDFKMAEAVSDCDDDIVIIDEATAEQSLAAKLPTLEAITQAVDQAKLCVDITEKEIALIQEELHKSEDDLGKEVLDSLKMFLEDHAMQASCAITEQDLDRMITEILEAIPPEEFDLDRKEVAALEQRLSALERANHSISKVFLDCHTQLKQFRQLQMEETEVLEKQLAECSDKPILIDDIDADSPSNERILQSTYLVKERAKGQRSPIQSPLPPGKGGTLSSPLRAQLQQQQLLQPGSPATAARPVPAISSELAQQIHGENWAIGQPPVALPITHELIQQQQLQQHIPHIDTLRTHFANTVNESMPGLVSTLQQQAQLRQQLSSFSHQDATTPMAFQFQRPPIIHQPIQWPDLKVQDKVLGKKFNDVWYSGTVMDIAAADPSQDLEVPLLFCFMIASFF</sequence>
<dbReference type="Gene3D" id="2.30.30.140">
    <property type="match status" value="1"/>
</dbReference>
<name>A0AAV4IYR1_9GAST</name>
<protein>
    <submittedName>
        <fullName evidence="3">Uncharacterized protein</fullName>
    </submittedName>
</protein>
<dbReference type="EMBL" id="BMAT01013482">
    <property type="protein sequence ID" value="GFS13887.1"/>
    <property type="molecule type" value="Genomic_DNA"/>
</dbReference>
<dbReference type="Proteomes" id="UP000762676">
    <property type="component" value="Unassembled WGS sequence"/>
</dbReference>
<evidence type="ECO:0000256" key="1">
    <source>
        <dbReference type="SAM" id="Coils"/>
    </source>
</evidence>
<keyword evidence="4" id="KW-1185">Reference proteome</keyword>
<reference evidence="3 4" key="1">
    <citation type="journal article" date="2021" name="Elife">
        <title>Chloroplast acquisition without the gene transfer in kleptoplastic sea slugs, Plakobranchus ocellatus.</title>
        <authorList>
            <person name="Maeda T."/>
            <person name="Takahashi S."/>
            <person name="Yoshida T."/>
            <person name="Shimamura S."/>
            <person name="Takaki Y."/>
            <person name="Nagai Y."/>
            <person name="Toyoda A."/>
            <person name="Suzuki Y."/>
            <person name="Arimoto A."/>
            <person name="Ishii H."/>
            <person name="Satoh N."/>
            <person name="Nishiyama T."/>
            <person name="Hasebe M."/>
            <person name="Maruyama T."/>
            <person name="Minagawa J."/>
            <person name="Obokata J."/>
            <person name="Shigenobu S."/>
        </authorList>
    </citation>
    <scope>NUCLEOTIDE SEQUENCE [LARGE SCALE GENOMIC DNA]</scope>
</reference>
<feature type="coiled-coil region" evidence="1">
    <location>
        <begin position="138"/>
        <end position="165"/>
    </location>
</feature>
<evidence type="ECO:0000256" key="2">
    <source>
        <dbReference type="SAM" id="MobiDB-lite"/>
    </source>
</evidence>
<accession>A0AAV4IYR1</accession>
<feature type="region of interest" description="Disordered" evidence="2">
    <location>
        <begin position="225"/>
        <end position="246"/>
    </location>
</feature>